<dbReference type="Proteomes" id="UP000798808">
    <property type="component" value="Unassembled WGS sequence"/>
</dbReference>
<feature type="domain" description="Lycopene cyclase" evidence="9">
    <location>
        <begin position="131"/>
        <end position="223"/>
    </location>
</feature>
<gene>
    <name evidence="10" type="ORF">E1163_22380</name>
</gene>
<evidence type="ECO:0000256" key="3">
    <source>
        <dbReference type="ARBA" id="ARBA00022692"/>
    </source>
</evidence>
<evidence type="ECO:0000256" key="5">
    <source>
        <dbReference type="ARBA" id="ARBA00022989"/>
    </source>
</evidence>
<evidence type="ECO:0000256" key="2">
    <source>
        <dbReference type="ARBA" id="ARBA00004829"/>
    </source>
</evidence>
<dbReference type="Pfam" id="PF18916">
    <property type="entry name" value="Lycopene_cyc"/>
    <property type="match status" value="2"/>
</dbReference>
<feature type="domain" description="Lycopene cyclase" evidence="9">
    <location>
        <begin position="5"/>
        <end position="94"/>
    </location>
</feature>
<evidence type="ECO:0000313" key="10">
    <source>
        <dbReference type="EMBL" id="MTI27722.1"/>
    </source>
</evidence>
<proteinExistence type="predicted"/>
<evidence type="ECO:0000256" key="6">
    <source>
        <dbReference type="ARBA" id="ARBA00023136"/>
    </source>
</evidence>
<keyword evidence="7" id="KW-0413">Isomerase</keyword>
<dbReference type="EMBL" id="SMLW01000640">
    <property type="protein sequence ID" value="MTI27722.1"/>
    <property type="molecule type" value="Genomic_DNA"/>
</dbReference>
<keyword evidence="5 8" id="KW-1133">Transmembrane helix</keyword>
<feature type="transmembrane region" description="Helical" evidence="8">
    <location>
        <begin position="6"/>
        <end position="24"/>
    </location>
</feature>
<comment type="pathway">
    <text evidence="2">Carotenoid biosynthesis.</text>
</comment>
<feature type="transmembrane region" description="Helical" evidence="8">
    <location>
        <begin position="132"/>
        <end position="152"/>
    </location>
</feature>
<feature type="transmembrane region" description="Helical" evidence="8">
    <location>
        <begin position="36"/>
        <end position="60"/>
    </location>
</feature>
<feature type="transmembrane region" description="Helical" evidence="8">
    <location>
        <begin position="80"/>
        <end position="97"/>
    </location>
</feature>
<protein>
    <submittedName>
        <fullName evidence="10">Lycopene cyclase domain-containing protein</fullName>
    </submittedName>
</protein>
<reference evidence="10 11" key="1">
    <citation type="submission" date="2019-02" db="EMBL/GenBank/DDBJ databases">
        <authorList>
            <person name="Goldberg S.R."/>
            <person name="Haltli B.A."/>
            <person name="Correa H."/>
            <person name="Russell K.G."/>
        </authorList>
    </citation>
    <scope>NUCLEOTIDE SEQUENCE [LARGE SCALE GENOMIC DNA]</scope>
    <source>
        <strain evidence="10 11">JCM 16186</strain>
    </source>
</reference>
<feature type="transmembrane region" description="Helical" evidence="8">
    <location>
        <begin position="164"/>
        <end position="183"/>
    </location>
</feature>
<feature type="transmembrane region" description="Helical" evidence="8">
    <location>
        <begin position="109"/>
        <end position="126"/>
    </location>
</feature>
<dbReference type="RefSeq" id="WP_155174720.1">
    <property type="nucleotide sequence ID" value="NZ_BAAAFL010000005.1"/>
</dbReference>
<evidence type="ECO:0000313" key="11">
    <source>
        <dbReference type="Proteomes" id="UP000798808"/>
    </source>
</evidence>
<evidence type="ECO:0000256" key="1">
    <source>
        <dbReference type="ARBA" id="ARBA00004141"/>
    </source>
</evidence>
<dbReference type="NCBIfam" id="TIGR03462">
    <property type="entry name" value="CarR_dom_SF"/>
    <property type="match status" value="2"/>
</dbReference>
<evidence type="ECO:0000256" key="8">
    <source>
        <dbReference type="SAM" id="Phobius"/>
    </source>
</evidence>
<comment type="subcellular location">
    <subcellularLocation>
        <location evidence="1">Membrane</location>
        <topology evidence="1">Multi-pass membrane protein</topology>
    </subcellularLocation>
</comment>
<keyword evidence="11" id="KW-1185">Reference proteome</keyword>
<dbReference type="InterPro" id="IPR017825">
    <property type="entry name" value="Lycopene_cyclase_dom"/>
</dbReference>
<comment type="caution">
    <text evidence="10">The sequence shown here is derived from an EMBL/GenBank/DDBJ whole genome shotgun (WGS) entry which is preliminary data.</text>
</comment>
<evidence type="ECO:0000259" key="9">
    <source>
        <dbReference type="Pfam" id="PF18916"/>
    </source>
</evidence>
<sequence>MDWQYLYLLLNSLAISVPLAFSFYPKANFSQKWQYLMPAIAIPGVLFILWDVYFTKWGIWGFNETYLTGLHIANLPLEEWLFFICIPYACVFTYFSFKYLFKEDYLGKYAPAITWVLIAISFLIAASNTHRAYTSVTFFALCAFLLVHIFILRSQYLGRFYFSFIFILVPFFLINGVLTGSYIPDQVVWYNNAENLGIRLGTIPVEDTFYGMLLLLMNVTLFEELENKLRDHPL</sequence>
<keyword evidence="6 8" id="KW-0472">Membrane</keyword>
<accession>A0ABW9RU67</accession>
<keyword evidence="3 8" id="KW-0812">Transmembrane</keyword>
<evidence type="ECO:0000256" key="7">
    <source>
        <dbReference type="ARBA" id="ARBA00023235"/>
    </source>
</evidence>
<name>A0ABW9RU67_9BACT</name>
<evidence type="ECO:0000256" key="4">
    <source>
        <dbReference type="ARBA" id="ARBA00022746"/>
    </source>
</evidence>
<keyword evidence="4" id="KW-0125">Carotenoid biosynthesis</keyword>
<organism evidence="10 11">
    <name type="scientific">Fulvivirga kasyanovii</name>
    <dbReference type="NCBI Taxonomy" id="396812"/>
    <lineage>
        <taxon>Bacteria</taxon>
        <taxon>Pseudomonadati</taxon>
        <taxon>Bacteroidota</taxon>
        <taxon>Cytophagia</taxon>
        <taxon>Cytophagales</taxon>
        <taxon>Fulvivirgaceae</taxon>
        <taxon>Fulvivirga</taxon>
    </lineage>
</organism>